<feature type="transmembrane region" description="Helical" evidence="1">
    <location>
        <begin position="128"/>
        <end position="147"/>
    </location>
</feature>
<feature type="transmembrane region" description="Helical" evidence="1">
    <location>
        <begin position="42"/>
        <end position="59"/>
    </location>
</feature>
<keyword evidence="3" id="KW-1185">Reference proteome</keyword>
<dbReference type="Proteomes" id="UP000659223">
    <property type="component" value="Unassembled WGS sequence"/>
</dbReference>
<keyword evidence="1" id="KW-1133">Transmembrane helix</keyword>
<evidence type="ECO:0008006" key="4">
    <source>
        <dbReference type="Google" id="ProtNLM"/>
    </source>
</evidence>
<keyword evidence="1" id="KW-0812">Transmembrane</keyword>
<name>A0ABQ2YV45_9ACTN</name>
<organism evidence="2 3">
    <name type="scientific">Streptomyces hiroshimensis</name>
    <dbReference type="NCBI Taxonomy" id="66424"/>
    <lineage>
        <taxon>Bacteria</taxon>
        <taxon>Bacillati</taxon>
        <taxon>Actinomycetota</taxon>
        <taxon>Actinomycetes</taxon>
        <taxon>Kitasatosporales</taxon>
        <taxon>Streptomycetaceae</taxon>
        <taxon>Streptomyces</taxon>
    </lineage>
</organism>
<evidence type="ECO:0000313" key="2">
    <source>
        <dbReference type="EMBL" id="GGX95625.1"/>
    </source>
</evidence>
<accession>A0ABQ2YV45</accession>
<feature type="transmembrane region" description="Helical" evidence="1">
    <location>
        <begin position="71"/>
        <end position="89"/>
    </location>
</feature>
<reference evidence="3" key="1">
    <citation type="journal article" date="2019" name="Int. J. Syst. Evol. Microbiol.">
        <title>The Global Catalogue of Microorganisms (GCM) 10K type strain sequencing project: providing services to taxonomists for standard genome sequencing and annotation.</title>
        <authorList>
            <consortium name="The Broad Institute Genomics Platform"/>
            <consortium name="The Broad Institute Genome Sequencing Center for Infectious Disease"/>
            <person name="Wu L."/>
            <person name="Ma J."/>
        </authorList>
    </citation>
    <scope>NUCLEOTIDE SEQUENCE [LARGE SCALE GENOMIC DNA]</scope>
    <source>
        <strain evidence="3">JCM 4586</strain>
    </source>
</reference>
<comment type="caution">
    <text evidence="2">The sequence shown here is derived from an EMBL/GenBank/DDBJ whole genome shotgun (WGS) entry which is preliminary data.</text>
</comment>
<keyword evidence="1" id="KW-0472">Membrane</keyword>
<evidence type="ECO:0000256" key="1">
    <source>
        <dbReference type="SAM" id="Phobius"/>
    </source>
</evidence>
<gene>
    <name evidence="2" type="ORF">GCM10010324_47120</name>
</gene>
<dbReference type="EMBL" id="BMUT01000010">
    <property type="protein sequence ID" value="GGX95625.1"/>
    <property type="molecule type" value="Genomic_DNA"/>
</dbReference>
<proteinExistence type="predicted"/>
<sequence>MPDSVPMDISAAWVRALRAALFTALCVTLSAGSHVLLSGRPLPMPAVAAASAAVFALAHSLAGQERGYRNIAALLVPLELGVTALFTAGQDTCYGGPGHPAPAPGALAWLCSGSTGGPLARFAGPGSAPWLLFAGHVAVGLLAAAWLRRGERALAQLLCAAAAAVCRPLRPVLATGAPLPAGVTVRSVRPALPGRALPLLVHSVVRRGPPRGPASGLTPA</sequence>
<evidence type="ECO:0000313" key="3">
    <source>
        <dbReference type="Proteomes" id="UP000659223"/>
    </source>
</evidence>
<protein>
    <recommendedName>
        <fullName evidence="4">Integral membrane protein</fullName>
    </recommendedName>
</protein>